<dbReference type="InParanoid" id="A0D5G3"/>
<dbReference type="AlphaFoldDB" id="A0D5G3"/>
<dbReference type="RefSeq" id="XP_001445677.1">
    <property type="nucleotide sequence ID" value="XM_001445640.1"/>
</dbReference>
<proteinExistence type="predicted"/>
<name>A0D5G3_PARTE</name>
<dbReference type="EMBL" id="CT868296">
    <property type="protein sequence ID" value="CAK78280.1"/>
    <property type="molecule type" value="Genomic_DNA"/>
</dbReference>
<dbReference type="Proteomes" id="UP000000600">
    <property type="component" value="Unassembled WGS sequence"/>
</dbReference>
<accession>A0D5G3</accession>
<protein>
    <recommendedName>
        <fullName evidence="3">Pentapeptide repeat-containing protein</fullName>
    </recommendedName>
</protein>
<organism evidence="1 2">
    <name type="scientific">Paramecium tetraurelia</name>
    <dbReference type="NCBI Taxonomy" id="5888"/>
    <lineage>
        <taxon>Eukaryota</taxon>
        <taxon>Sar</taxon>
        <taxon>Alveolata</taxon>
        <taxon>Ciliophora</taxon>
        <taxon>Intramacronucleata</taxon>
        <taxon>Oligohymenophorea</taxon>
        <taxon>Peniculida</taxon>
        <taxon>Parameciidae</taxon>
        <taxon>Paramecium</taxon>
    </lineage>
</organism>
<dbReference type="HOGENOM" id="CLU_2643330_0_0_1"/>
<evidence type="ECO:0000313" key="1">
    <source>
        <dbReference type="EMBL" id="CAK78280.1"/>
    </source>
</evidence>
<dbReference type="GeneID" id="5031462"/>
<evidence type="ECO:0008006" key="3">
    <source>
        <dbReference type="Google" id="ProtNLM"/>
    </source>
</evidence>
<gene>
    <name evidence="1" type="ORF">GSPATT00013729001</name>
</gene>
<keyword evidence="2" id="KW-1185">Reference proteome</keyword>
<dbReference type="KEGG" id="ptm:GSPATT00013729001"/>
<evidence type="ECO:0000313" key="2">
    <source>
        <dbReference type="Proteomes" id="UP000000600"/>
    </source>
</evidence>
<reference evidence="1 2" key="1">
    <citation type="journal article" date="2006" name="Nature">
        <title>Global trends of whole-genome duplications revealed by the ciliate Paramecium tetraurelia.</title>
        <authorList>
            <consortium name="Genoscope"/>
            <person name="Aury J.-M."/>
            <person name="Jaillon O."/>
            <person name="Duret L."/>
            <person name="Noel B."/>
            <person name="Jubin C."/>
            <person name="Porcel B.M."/>
            <person name="Segurens B."/>
            <person name="Daubin V."/>
            <person name="Anthouard V."/>
            <person name="Aiach N."/>
            <person name="Arnaiz O."/>
            <person name="Billaut A."/>
            <person name="Beisson J."/>
            <person name="Blanc I."/>
            <person name="Bouhouche K."/>
            <person name="Camara F."/>
            <person name="Duharcourt S."/>
            <person name="Guigo R."/>
            <person name="Gogendeau D."/>
            <person name="Katinka M."/>
            <person name="Keller A.-M."/>
            <person name="Kissmehl R."/>
            <person name="Klotz C."/>
            <person name="Koll F."/>
            <person name="Le Moue A."/>
            <person name="Lepere C."/>
            <person name="Malinsky S."/>
            <person name="Nowacki M."/>
            <person name="Nowak J.K."/>
            <person name="Plattner H."/>
            <person name="Poulain J."/>
            <person name="Ruiz F."/>
            <person name="Serrano V."/>
            <person name="Zagulski M."/>
            <person name="Dessen P."/>
            <person name="Betermier M."/>
            <person name="Weissenbach J."/>
            <person name="Scarpelli C."/>
            <person name="Schachter V."/>
            <person name="Sperling L."/>
            <person name="Meyer E."/>
            <person name="Cohen J."/>
            <person name="Wincker P."/>
        </authorList>
    </citation>
    <scope>NUCLEOTIDE SEQUENCE [LARGE SCALE GENOMIC DNA]</scope>
    <source>
        <strain evidence="1 2">Stock d4-2</strain>
    </source>
</reference>
<sequence>MREYFLNRRKFGMLHFKWIKFDNVDINGQNLNEAQLLNCKWKNIKIHDLKNQMVIQVKLLHSIYLISIWDVEIRWMD</sequence>